<evidence type="ECO:0000313" key="2">
    <source>
        <dbReference type="Proteomes" id="UP001596071"/>
    </source>
</evidence>
<dbReference type="EMBL" id="JBHSNP010000025">
    <property type="protein sequence ID" value="MFC5603794.1"/>
    <property type="molecule type" value="Genomic_DNA"/>
</dbReference>
<comment type="caution">
    <text evidence="1">The sequence shown here is derived from an EMBL/GenBank/DDBJ whole genome shotgun (WGS) entry which is preliminary data.</text>
</comment>
<dbReference type="Gene3D" id="3.10.450.50">
    <property type="match status" value="1"/>
</dbReference>
<protein>
    <submittedName>
        <fullName evidence="1">YecA family protein</fullName>
    </submittedName>
</protein>
<reference evidence="2" key="1">
    <citation type="journal article" date="2019" name="Int. J. Syst. Evol. Microbiol.">
        <title>The Global Catalogue of Microorganisms (GCM) 10K type strain sequencing project: providing services to taxonomists for standard genome sequencing and annotation.</title>
        <authorList>
            <consortium name="The Broad Institute Genomics Platform"/>
            <consortium name="The Broad Institute Genome Sequencing Center for Infectious Disease"/>
            <person name="Wu L."/>
            <person name="Ma J."/>
        </authorList>
    </citation>
    <scope>NUCLEOTIDE SEQUENCE [LARGE SCALE GENOMIC DNA]</scope>
    <source>
        <strain evidence="2">KACC 11299</strain>
    </source>
</reference>
<name>A0ABW0TXP1_9BACL</name>
<accession>A0ABW0TXP1</accession>
<gene>
    <name evidence="1" type="ORF">ACFPTP_11235</name>
</gene>
<dbReference type="InterPro" id="IPR004027">
    <property type="entry name" value="SEC_C_motif"/>
</dbReference>
<proteinExistence type="predicted"/>
<dbReference type="SUPFAM" id="SSF103642">
    <property type="entry name" value="Sec-C motif"/>
    <property type="match status" value="1"/>
</dbReference>
<organism evidence="1 2">
    <name type="scientific">Sporosarcina koreensis</name>
    <dbReference type="NCBI Taxonomy" id="334735"/>
    <lineage>
        <taxon>Bacteria</taxon>
        <taxon>Bacillati</taxon>
        <taxon>Bacillota</taxon>
        <taxon>Bacilli</taxon>
        <taxon>Bacillales</taxon>
        <taxon>Caryophanaceae</taxon>
        <taxon>Sporosarcina</taxon>
    </lineage>
</organism>
<evidence type="ECO:0000313" key="1">
    <source>
        <dbReference type="EMBL" id="MFC5603794.1"/>
    </source>
</evidence>
<dbReference type="Proteomes" id="UP001596071">
    <property type="component" value="Unassembled WGS sequence"/>
</dbReference>
<keyword evidence="2" id="KW-1185">Reference proteome</keyword>
<dbReference type="RefSeq" id="WP_381444851.1">
    <property type="nucleotide sequence ID" value="NZ_JBHSNP010000025.1"/>
</dbReference>
<dbReference type="Pfam" id="PF02810">
    <property type="entry name" value="SEC-C"/>
    <property type="match status" value="1"/>
</dbReference>
<sequence>MIGRNDPCPCGSGKKYKKCCQSKETVTVETVQMEELEGILQTFYDVYPERKDIPDYLELANEWKRSLDTYLPEEEMIEAIVLDEFFFHHRPDIWTGYLDRQKKKLLRPSVLRVIETWRQPQAIIGEVIDVEEGYIAVKSIFNDELIRLRRESEKPVPVGVHLFCFMLPDGTGEEGQFLAVSSLIFFPTDHADVFREFAEQFEAYEEQDVSKFLKEYAMNFWRLLGQNGYQGGEFTEFEAGVLLDAMDFLEKHDRMSRKLLDVVEDFLVEQQPNARKETAIAAGAIRFGQEHSFFEPLSMTLKEIAEWFDVSPSSMNKYYKELDAYYLAKVPV</sequence>